<evidence type="ECO:0000313" key="6">
    <source>
        <dbReference type="EMBL" id="OBA19969.1"/>
    </source>
</evidence>
<dbReference type="GO" id="GO:0003755">
    <property type="term" value="F:peptidyl-prolyl cis-trans isomerase activity"/>
    <property type="evidence" value="ECO:0007669"/>
    <property type="project" value="UniProtKB-EC"/>
</dbReference>
<dbReference type="STRING" id="869754.A0A1A0H797"/>
<feature type="domain" description="PPIase cyclophilin-type" evidence="5">
    <location>
        <begin position="16"/>
        <end position="153"/>
    </location>
</feature>
<gene>
    <name evidence="6" type="ORF">METBIDRAFT_45522</name>
</gene>
<evidence type="ECO:0000256" key="3">
    <source>
        <dbReference type="ARBA" id="ARBA00023242"/>
    </source>
</evidence>
<accession>A0A1A0H797</accession>
<evidence type="ECO:0000256" key="4">
    <source>
        <dbReference type="ARBA" id="ARBA00038509"/>
    </source>
</evidence>
<dbReference type="InterPro" id="IPR002130">
    <property type="entry name" value="Cyclophilin-type_PPIase_dom"/>
</dbReference>
<keyword evidence="7" id="KW-1185">Reference proteome</keyword>
<proteinExistence type="inferred from homology"/>
<dbReference type="PROSITE" id="PS50072">
    <property type="entry name" value="CSA_PPIASE_2"/>
    <property type="match status" value="1"/>
</dbReference>
<name>A0A1A0H797_9ASCO</name>
<dbReference type="PANTHER" id="PTHR45625:SF6">
    <property type="entry name" value="SPLICEOSOME-ASSOCIATED PROTEIN CWC27 HOMOLOG"/>
    <property type="match status" value="1"/>
</dbReference>
<dbReference type="InterPro" id="IPR029000">
    <property type="entry name" value="Cyclophilin-like_dom_sf"/>
</dbReference>
<organism evidence="6 7">
    <name type="scientific">Metschnikowia bicuspidata var. bicuspidata NRRL YB-4993</name>
    <dbReference type="NCBI Taxonomy" id="869754"/>
    <lineage>
        <taxon>Eukaryota</taxon>
        <taxon>Fungi</taxon>
        <taxon>Dikarya</taxon>
        <taxon>Ascomycota</taxon>
        <taxon>Saccharomycotina</taxon>
        <taxon>Pichiomycetes</taxon>
        <taxon>Metschnikowiaceae</taxon>
        <taxon>Metschnikowia</taxon>
    </lineage>
</organism>
<dbReference type="InterPro" id="IPR044666">
    <property type="entry name" value="Cyclophilin_A-like"/>
</dbReference>
<dbReference type="SUPFAM" id="SSF50891">
    <property type="entry name" value="Cyclophilin-like"/>
    <property type="match status" value="1"/>
</dbReference>
<evidence type="ECO:0000256" key="2">
    <source>
        <dbReference type="ARBA" id="ARBA00004123"/>
    </source>
</evidence>
<dbReference type="Pfam" id="PF00160">
    <property type="entry name" value="Pro_isomerase"/>
    <property type="match status" value="1"/>
</dbReference>
<comment type="subcellular location">
    <subcellularLocation>
        <location evidence="2">Nucleus</location>
    </subcellularLocation>
</comment>
<dbReference type="PANTHER" id="PTHR45625">
    <property type="entry name" value="PEPTIDYL-PROLYL CIS-TRANS ISOMERASE-RELATED"/>
    <property type="match status" value="1"/>
</dbReference>
<evidence type="ECO:0000313" key="7">
    <source>
        <dbReference type="Proteomes" id="UP000092555"/>
    </source>
</evidence>
<keyword evidence="3" id="KW-0539">Nucleus</keyword>
<dbReference type="Proteomes" id="UP000092555">
    <property type="component" value="Unassembled WGS sequence"/>
</dbReference>
<dbReference type="EMBL" id="LXTC01000005">
    <property type="protein sequence ID" value="OBA19969.1"/>
    <property type="molecule type" value="Genomic_DNA"/>
</dbReference>
<evidence type="ECO:0000259" key="5">
    <source>
        <dbReference type="PROSITE" id="PS50072"/>
    </source>
</evidence>
<comment type="caution">
    <text evidence="6">The sequence shown here is derived from an EMBL/GenBank/DDBJ whole genome shotgun (WGS) entry which is preliminary data.</text>
</comment>
<sequence>MDIKPTAQVTLVTTKGNIDIQLFPKELPELCREFIRNCVNKKYVGLEFSKVTSSLIQTLQIDSSPEIKREKNSRIKFNTRGSVGLLRIENTRMSSANGFFISLDPISAYSADYVFIGNVVGDSIYNVVKIKDSELKPGTDMPLYSVRITDCVATQPYFDDLQERTSVLNLDKKRKKQKIAVSLQFEEENDENVGEQSEFVVRPAHELLIGNKSTKGSERVNTTTKETEPQIIEAKSLKISRAKGIRDPSIDPYQSDLDFSEDEISYETLRMHKFICRQ</sequence>
<dbReference type="RefSeq" id="XP_018710494.1">
    <property type="nucleotide sequence ID" value="XM_018857928.1"/>
</dbReference>
<dbReference type="AlphaFoldDB" id="A0A1A0H797"/>
<comment type="similarity">
    <text evidence="4">Belongs to the cyclophilin-type PPIase family. CWC27 subfamily.</text>
</comment>
<dbReference type="OrthoDB" id="442970at2759"/>
<comment type="catalytic activity">
    <reaction evidence="1">
        <text>[protein]-peptidylproline (omega=180) = [protein]-peptidylproline (omega=0)</text>
        <dbReference type="Rhea" id="RHEA:16237"/>
        <dbReference type="Rhea" id="RHEA-COMP:10747"/>
        <dbReference type="Rhea" id="RHEA-COMP:10748"/>
        <dbReference type="ChEBI" id="CHEBI:83833"/>
        <dbReference type="ChEBI" id="CHEBI:83834"/>
        <dbReference type="EC" id="5.2.1.8"/>
    </reaction>
</comment>
<reference evidence="6 7" key="1">
    <citation type="submission" date="2016-05" db="EMBL/GenBank/DDBJ databases">
        <title>Comparative genomics of biotechnologically important yeasts.</title>
        <authorList>
            <consortium name="DOE Joint Genome Institute"/>
            <person name="Riley R."/>
            <person name="Haridas S."/>
            <person name="Wolfe K.H."/>
            <person name="Lopes M.R."/>
            <person name="Hittinger C.T."/>
            <person name="Goker M."/>
            <person name="Salamov A."/>
            <person name="Wisecaver J."/>
            <person name="Long T.M."/>
            <person name="Aerts A.L."/>
            <person name="Barry K."/>
            <person name="Choi C."/>
            <person name="Clum A."/>
            <person name="Coughlan A.Y."/>
            <person name="Deshpande S."/>
            <person name="Douglass A.P."/>
            <person name="Hanson S.J."/>
            <person name="Klenk H.-P."/>
            <person name="LaButti K."/>
            <person name="Lapidus A."/>
            <person name="Lindquist E."/>
            <person name="Lipzen A."/>
            <person name="Meier-kolthoff J.P."/>
            <person name="Ohm R.A."/>
            <person name="Otillar R.P."/>
            <person name="Pangilinan J."/>
            <person name="Peng Y."/>
            <person name="Rokas A."/>
            <person name="Rosa C.A."/>
            <person name="Scheuner C."/>
            <person name="Sibirny A.A."/>
            <person name="Slot J.C."/>
            <person name="Stielow J.B."/>
            <person name="Sun H."/>
            <person name="Kurtzman C.P."/>
            <person name="Blackwell M."/>
            <person name="Grigoriev I.V."/>
            <person name="Jeffries T.W."/>
        </authorList>
    </citation>
    <scope>NUCLEOTIDE SEQUENCE [LARGE SCALE GENOMIC DNA]</scope>
    <source>
        <strain evidence="6 7">NRRL YB-4993</strain>
    </source>
</reference>
<dbReference type="GO" id="GO:0071013">
    <property type="term" value="C:catalytic step 2 spliceosome"/>
    <property type="evidence" value="ECO:0007669"/>
    <property type="project" value="TreeGrafter"/>
</dbReference>
<evidence type="ECO:0000256" key="1">
    <source>
        <dbReference type="ARBA" id="ARBA00000971"/>
    </source>
</evidence>
<dbReference type="GeneID" id="30030904"/>
<protein>
    <submittedName>
        <fullName evidence="6">Cyclophilin-like protein</fullName>
    </submittedName>
</protein>
<dbReference type="Gene3D" id="2.40.100.10">
    <property type="entry name" value="Cyclophilin-like"/>
    <property type="match status" value="1"/>
</dbReference>